<dbReference type="SUPFAM" id="SSF50692">
    <property type="entry name" value="ADC-like"/>
    <property type="match status" value="1"/>
</dbReference>
<organism evidence="6 7">
    <name type="scientific">Salmonella enterica I</name>
    <dbReference type="NCBI Taxonomy" id="59201"/>
    <lineage>
        <taxon>Bacteria</taxon>
        <taxon>Pseudomonadati</taxon>
        <taxon>Pseudomonadota</taxon>
        <taxon>Gammaproteobacteria</taxon>
        <taxon>Enterobacterales</taxon>
        <taxon>Enterobacteriaceae</taxon>
        <taxon>Salmonella</taxon>
    </lineage>
</organism>
<dbReference type="GO" id="GO:0016491">
    <property type="term" value="F:oxidoreductase activity"/>
    <property type="evidence" value="ECO:0007669"/>
    <property type="project" value="UniProtKB-KW"/>
</dbReference>
<evidence type="ECO:0000256" key="4">
    <source>
        <dbReference type="ARBA" id="ARBA00023002"/>
    </source>
</evidence>
<dbReference type="GO" id="GO:0043546">
    <property type="term" value="F:molybdopterin cofactor binding"/>
    <property type="evidence" value="ECO:0007669"/>
    <property type="project" value="InterPro"/>
</dbReference>
<dbReference type="PANTHER" id="PTHR43742:SF9">
    <property type="entry name" value="TETRATHIONATE REDUCTASE SUBUNIT A"/>
    <property type="match status" value="1"/>
</dbReference>
<dbReference type="Gene3D" id="2.40.40.20">
    <property type="match status" value="1"/>
</dbReference>
<dbReference type="PANTHER" id="PTHR43742">
    <property type="entry name" value="TRIMETHYLAMINE-N-OXIDE REDUCTASE"/>
    <property type="match status" value="1"/>
</dbReference>
<dbReference type="CDD" id="cd02780">
    <property type="entry name" value="MopB_CT_Tetrathionate_Arsenate-R"/>
    <property type="match status" value="1"/>
</dbReference>
<gene>
    <name evidence="6" type="primary">ttrA_4</name>
    <name evidence="6" type="ORF">NCTC8256_03430</name>
</gene>
<keyword evidence="3" id="KW-0732">Signal</keyword>
<keyword evidence="2" id="KW-0500">Molybdenum</keyword>
<dbReference type="InterPro" id="IPR050612">
    <property type="entry name" value="Prok_Mopterin_Oxidored"/>
</dbReference>
<proteinExistence type="predicted"/>
<keyword evidence="1" id="KW-0479">Metal-binding</keyword>
<dbReference type="EMBL" id="UGXR01000001">
    <property type="protein sequence ID" value="SUH09460.1"/>
    <property type="molecule type" value="Genomic_DNA"/>
</dbReference>
<feature type="domain" description="Molybdopterin dinucleotide-binding" evidence="5">
    <location>
        <begin position="31"/>
        <end position="128"/>
    </location>
</feature>
<evidence type="ECO:0000259" key="5">
    <source>
        <dbReference type="Pfam" id="PF01568"/>
    </source>
</evidence>
<dbReference type="Proteomes" id="UP000254346">
    <property type="component" value="Unassembled WGS sequence"/>
</dbReference>
<dbReference type="AlphaFoldDB" id="A0A379VTY4"/>
<reference evidence="6 7" key="1">
    <citation type="submission" date="2018-06" db="EMBL/GenBank/DDBJ databases">
        <authorList>
            <consortium name="Pathogen Informatics"/>
            <person name="Doyle S."/>
        </authorList>
    </citation>
    <scope>NUCLEOTIDE SEQUENCE [LARGE SCALE GENOMIC DNA]</scope>
    <source>
        <strain evidence="6 7">NCTC8256</strain>
    </source>
</reference>
<sequence length="160" mass="17407">MSDGRAIDDQFPIGQWPLKLISFKSNTMSSSTAVIPRLHHVKPANLVALNPQDGERYGLQHGDRVRIITPGGQVVAQISLLNGVMPGVIAIEHGYGHREMGATQHSLDGVPMPYDPQIRAGINLNDLGFADPTRTITNTWLDWVSGAAVRQGLPAKIERI</sequence>
<accession>A0A379VTY4</accession>
<keyword evidence="1" id="KW-0408">Iron</keyword>
<dbReference type="InterPro" id="IPR006657">
    <property type="entry name" value="MoPterin_dinucl-bd_dom"/>
</dbReference>
<name>A0A379VTY4_SALET</name>
<dbReference type="InterPro" id="IPR009010">
    <property type="entry name" value="Asp_de-COase-like_dom_sf"/>
</dbReference>
<dbReference type="GO" id="GO:0051539">
    <property type="term" value="F:4 iron, 4 sulfur cluster binding"/>
    <property type="evidence" value="ECO:0007669"/>
    <property type="project" value="UniProtKB-KW"/>
</dbReference>
<evidence type="ECO:0000256" key="2">
    <source>
        <dbReference type="ARBA" id="ARBA00022505"/>
    </source>
</evidence>
<evidence type="ECO:0000313" key="6">
    <source>
        <dbReference type="EMBL" id="SUH09460.1"/>
    </source>
</evidence>
<evidence type="ECO:0000256" key="1">
    <source>
        <dbReference type="ARBA" id="ARBA00022485"/>
    </source>
</evidence>
<evidence type="ECO:0000313" key="7">
    <source>
        <dbReference type="Proteomes" id="UP000254346"/>
    </source>
</evidence>
<dbReference type="InterPro" id="IPR037946">
    <property type="entry name" value="MopB_CT_Tetrathionate"/>
</dbReference>
<keyword evidence="4" id="KW-0560">Oxidoreductase</keyword>
<evidence type="ECO:0000256" key="3">
    <source>
        <dbReference type="ARBA" id="ARBA00022729"/>
    </source>
</evidence>
<keyword evidence="1" id="KW-0411">Iron-sulfur</keyword>
<keyword evidence="1" id="KW-0004">4Fe-4S</keyword>
<protein>
    <submittedName>
        <fullName evidence="6">Tetrathionate reductase subunit A</fullName>
    </submittedName>
</protein>
<dbReference type="Pfam" id="PF01568">
    <property type="entry name" value="Molydop_binding"/>
    <property type="match status" value="1"/>
</dbReference>